<dbReference type="PANTHER" id="PTHR43060">
    <property type="entry name" value="3-HYDROXYISOBUTYRATE DEHYDROGENASE-LIKE 1, MITOCHONDRIAL-RELATED"/>
    <property type="match status" value="1"/>
</dbReference>
<dbReference type="GO" id="GO:0050661">
    <property type="term" value="F:NADP binding"/>
    <property type="evidence" value="ECO:0007669"/>
    <property type="project" value="InterPro"/>
</dbReference>
<comment type="caution">
    <text evidence="3">The sequence shown here is derived from an EMBL/GenBank/DDBJ whole genome shotgun (WGS) entry which is preliminary data.</text>
</comment>
<proteinExistence type="predicted"/>
<sequence length="586" mass="62158">MRSIACIGTPSDRWLSALRKQGAVEWVSAGDEQDVEVFHRSYTCVLIASDVTAAARRRIVTRLAPEWSSTVVLLIDERSHEEDQCCRTAEHVPVVSAALSLDDEAGGQVFISGDVAASERAESVFGRMSLRPVYCGTNAGHARLISWIEHALCGISRMVVIEAVSMALRVRLPIDLAASVIGRSSAHSRQAEKFFDELLRREGSEARQPVPVATMLGNLIDIARPLGLPLPLASSTMNLLSLRPQRSADDEQCVIDPFSNYERMVGLQRDRVVTGALHDCARDDPPPPPVIGYVGLGAMGSALAMQALQVGRELHVFDPDVAKVERLTEKGAHAAADVASLAAVCDLVFLCVPSAKEVEQILFGPDGMYGALPHGAIVIDQTTCSPADTVRFGERLAAAGVAMVDAPVTGGPNGVRNGTLVTMCGGTRAAFSHVRPVLEAMGGEVVYFGPPGSGQAIKLVKNALAAANRLMIYEALSLATAFGIPIETLRAALSTGPSASRALDRIATSIATGAPTADASLGTVVKDQQLIACMGRITSTPLPLLNIARTVLESGSRILGPQAKVDELGRLYGIESIKESRNHEKT</sequence>
<evidence type="ECO:0000259" key="2">
    <source>
        <dbReference type="Pfam" id="PF14833"/>
    </source>
</evidence>
<feature type="domain" description="3-hydroxyisobutyrate dehydrogenase-like NAD-binding" evidence="2">
    <location>
        <begin position="452"/>
        <end position="566"/>
    </location>
</feature>
<reference evidence="3" key="1">
    <citation type="submission" date="2021-06" db="EMBL/GenBank/DDBJ databases">
        <title>A collection of bacterial strains from the Burkholderia cepacia Research Laboratory and Repository.</title>
        <authorList>
            <person name="Lipuma J."/>
            <person name="Spilker T."/>
        </authorList>
    </citation>
    <scope>NUCLEOTIDE SEQUENCE</scope>
    <source>
        <strain evidence="3">AU37435</strain>
    </source>
</reference>
<protein>
    <submittedName>
        <fullName evidence="3">NAD-binding protein</fullName>
    </submittedName>
</protein>
<evidence type="ECO:0000313" key="4">
    <source>
        <dbReference type="Proteomes" id="UP001196915"/>
    </source>
</evidence>
<dbReference type="RefSeq" id="WP_217084588.1">
    <property type="nucleotide sequence ID" value="NZ_JAHPMX010000003.1"/>
</dbReference>
<dbReference type="Pfam" id="PF03446">
    <property type="entry name" value="NAD_binding_2"/>
    <property type="match status" value="1"/>
</dbReference>
<dbReference type="Pfam" id="PF14833">
    <property type="entry name" value="NAD_binding_11"/>
    <property type="match status" value="1"/>
</dbReference>
<organism evidence="3 4">
    <name type="scientific">Burkholderia multivorans</name>
    <dbReference type="NCBI Taxonomy" id="87883"/>
    <lineage>
        <taxon>Bacteria</taxon>
        <taxon>Pseudomonadati</taxon>
        <taxon>Pseudomonadota</taxon>
        <taxon>Betaproteobacteria</taxon>
        <taxon>Burkholderiales</taxon>
        <taxon>Burkholderiaceae</taxon>
        <taxon>Burkholderia</taxon>
        <taxon>Burkholderia cepacia complex</taxon>
    </lineage>
</organism>
<feature type="domain" description="6-phosphogluconate dehydrogenase NADP-binding" evidence="1">
    <location>
        <begin position="291"/>
        <end position="449"/>
    </location>
</feature>
<name>A0AAP2MMB8_9BURK</name>
<dbReference type="GO" id="GO:0051287">
    <property type="term" value="F:NAD binding"/>
    <property type="evidence" value="ECO:0007669"/>
    <property type="project" value="InterPro"/>
</dbReference>
<evidence type="ECO:0000313" key="3">
    <source>
        <dbReference type="EMBL" id="MBU9356130.1"/>
    </source>
</evidence>
<accession>A0AAP2MMB8</accession>
<dbReference type="InterPro" id="IPR006115">
    <property type="entry name" value="6PGDH_NADP-bd"/>
</dbReference>
<dbReference type="InterPro" id="IPR029154">
    <property type="entry name" value="HIBADH-like_NADP-bd"/>
</dbReference>
<dbReference type="PANTHER" id="PTHR43060:SF15">
    <property type="entry name" value="3-HYDROXYISOBUTYRATE DEHYDROGENASE-LIKE 1, MITOCHONDRIAL-RELATED"/>
    <property type="match status" value="1"/>
</dbReference>
<dbReference type="Proteomes" id="UP001196915">
    <property type="component" value="Unassembled WGS sequence"/>
</dbReference>
<gene>
    <name evidence="3" type="ORF">KTE52_07260</name>
</gene>
<dbReference type="AlphaFoldDB" id="A0AAP2MMB8"/>
<dbReference type="EMBL" id="JAHPMX010000003">
    <property type="protein sequence ID" value="MBU9356130.1"/>
    <property type="molecule type" value="Genomic_DNA"/>
</dbReference>
<evidence type="ECO:0000259" key="1">
    <source>
        <dbReference type="Pfam" id="PF03446"/>
    </source>
</evidence>